<sequence length="320" mass="34173">MQTTGGSDLEYDVLVIGGGPTGLSAALQLGRSLRSVLVCDTDEPRNGPAAESHGYLTRDGIPPEELRRLGREEVSKYGGEFRDSKVTGVKRNDDGFTSTLDSGETVRSRKVVLATGVRDDFPDIDGFEELWGRGVHHCPYCHGYEVRGESLGVIVKDQHMIDYATLIYNLSADLVVFTDGQDVLDEESRSTFVERGVEIEGEPITALNGTDGVLESISLADGRHVARDALFYPLPLEQHSELPDRLGLEVNQAGLVDATQSQHGIGFTSVEGLFVAGDASSGGPQSIPSAVADGYAVGATVNMELSTEGFEGGSNDRQAP</sequence>
<keyword evidence="2" id="KW-0560">Oxidoreductase</keyword>
<evidence type="ECO:0000259" key="3">
    <source>
        <dbReference type="Pfam" id="PF07992"/>
    </source>
</evidence>
<dbReference type="InterPro" id="IPR050097">
    <property type="entry name" value="Ferredoxin-NADP_redctase_2"/>
</dbReference>
<evidence type="ECO:0000256" key="2">
    <source>
        <dbReference type="ARBA" id="ARBA00023002"/>
    </source>
</evidence>
<comment type="caution">
    <text evidence="4">The sequence shown here is derived from an EMBL/GenBank/DDBJ whole genome shotgun (WGS) entry which is preliminary data.</text>
</comment>
<gene>
    <name evidence="4" type="ORF">ACFQEV_08575</name>
</gene>
<name>A0ABD5TXW2_9EURY</name>
<dbReference type="GO" id="GO:0016491">
    <property type="term" value="F:oxidoreductase activity"/>
    <property type="evidence" value="ECO:0007669"/>
    <property type="project" value="UniProtKB-KW"/>
</dbReference>
<dbReference type="EMBL" id="JBHSXH010000011">
    <property type="protein sequence ID" value="MFC6825044.1"/>
    <property type="molecule type" value="Genomic_DNA"/>
</dbReference>
<evidence type="ECO:0000256" key="1">
    <source>
        <dbReference type="ARBA" id="ARBA00022630"/>
    </source>
</evidence>
<dbReference type="Pfam" id="PF07992">
    <property type="entry name" value="Pyr_redox_2"/>
    <property type="match status" value="1"/>
</dbReference>
<evidence type="ECO:0000313" key="5">
    <source>
        <dbReference type="Proteomes" id="UP001596408"/>
    </source>
</evidence>
<dbReference type="InterPro" id="IPR023753">
    <property type="entry name" value="FAD/NAD-binding_dom"/>
</dbReference>
<dbReference type="SUPFAM" id="SSF51905">
    <property type="entry name" value="FAD/NAD(P)-binding domain"/>
    <property type="match status" value="1"/>
</dbReference>
<dbReference type="Proteomes" id="UP001596408">
    <property type="component" value="Unassembled WGS sequence"/>
</dbReference>
<organism evidence="4 5">
    <name type="scientific">Halopelagius fulvigenes</name>
    <dbReference type="NCBI Taxonomy" id="1198324"/>
    <lineage>
        <taxon>Archaea</taxon>
        <taxon>Methanobacteriati</taxon>
        <taxon>Methanobacteriota</taxon>
        <taxon>Stenosarchaea group</taxon>
        <taxon>Halobacteria</taxon>
        <taxon>Halobacteriales</taxon>
        <taxon>Haloferacaceae</taxon>
    </lineage>
</organism>
<dbReference type="RefSeq" id="WP_379694868.1">
    <property type="nucleotide sequence ID" value="NZ_JBHSXH010000011.1"/>
</dbReference>
<dbReference type="InterPro" id="IPR036188">
    <property type="entry name" value="FAD/NAD-bd_sf"/>
</dbReference>
<keyword evidence="5" id="KW-1185">Reference proteome</keyword>
<keyword evidence="1" id="KW-0285">Flavoprotein</keyword>
<dbReference type="AlphaFoldDB" id="A0ABD5TXW2"/>
<dbReference type="PANTHER" id="PTHR48105">
    <property type="entry name" value="THIOREDOXIN REDUCTASE 1-RELATED-RELATED"/>
    <property type="match status" value="1"/>
</dbReference>
<dbReference type="Gene3D" id="3.50.50.60">
    <property type="entry name" value="FAD/NAD(P)-binding domain"/>
    <property type="match status" value="2"/>
</dbReference>
<proteinExistence type="predicted"/>
<dbReference type="PRINTS" id="PR00469">
    <property type="entry name" value="PNDRDTASEII"/>
</dbReference>
<reference evidence="4 5" key="1">
    <citation type="journal article" date="2019" name="Int. J. Syst. Evol. Microbiol.">
        <title>The Global Catalogue of Microorganisms (GCM) 10K type strain sequencing project: providing services to taxonomists for standard genome sequencing and annotation.</title>
        <authorList>
            <consortium name="The Broad Institute Genomics Platform"/>
            <consortium name="The Broad Institute Genome Sequencing Center for Infectious Disease"/>
            <person name="Wu L."/>
            <person name="Ma J."/>
        </authorList>
    </citation>
    <scope>NUCLEOTIDE SEQUENCE [LARGE SCALE GENOMIC DNA]</scope>
    <source>
        <strain evidence="4 5">YIM 94188</strain>
    </source>
</reference>
<dbReference type="PRINTS" id="PR00368">
    <property type="entry name" value="FADPNR"/>
</dbReference>
<protein>
    <submittedName>
        <fullName evidence="4">NAD(P)/FAD-dependent oxidoreductase</fullName>
    </submittedName>
</protein>
<feature type="domain" description="FAD/NAD(P)-binding" evidence="3">
    <location>
        <begin position="11"/>
        <end position="294"/>
    </location>
</feature>
<accession>A0ABD5TXW2</accession>
<evidence type="ECO:0000313" key="4">
    <source>
        <dbReference type="EMBL" id="MFC6825044.1"/>
    </source>
</evidence>